<keyword evidence="4" id="KW-0012">Acyltransferase</keyword>
<reference evidence="4 5" key="1">
    <citation type="submission" date="2022-11" db="EMBL/GenBank/DDBJ databases">
        <title>Minimal conservation of predation-associated metabolite biosynthetic gene clusters underscores biosynthetic potential of Myxococcota including descriptions for ten novel species: Archangium lansinium sp. nov., Myxococcus landrumus sp. nov., Nannocystis bai.</title>
        <authorList>
            <person name="Ahearne A."/>
            <person name="Stevens C."/>
            <person name="Phillips K."/>
        </authorList>
    </citation>
    <scope>NUCLEOTIDE SEQUENCE [LARGE SCALE GENOMIC DNA]</scope>
    <source>
        <strain evidence="4 5">MIWBW</strain>
    </source>
</reference>
<feature type="transmembrane region" description="Helical" evidence="2">
    <location>
        <begin position="322"/>
        <end position="340"/>
    </location>
</feature>
<keyword evidence="2" id="KW-1133">Transmembrane helix</keyword>
<organism evidence="4 5">
    <name type="scientific">Archangium lansingense</name>
    <dbReference type="NCBI Taxonomy" id="2995310"/>
    <lineage>
        <taxon>Bacteria</taxon>
        <taxon>Pseudomonadati</taxon>
        <taxon>Myxococcota</taxon>
        <taxon>Myxococcia</taxon>
        <taxon>Myxococcales</taxon>
        <taxon>Cystobacterineae</taxon>
        <taxon>Archangiaceae</taxon>
        <taxon>Archangium</taxon>
    </lineage>
</organism>
<comment type="caution">
    <text evidence="4">The sequence shown here is derived from an EMBL/GenBank/DDBJ whole genome shotgun (WGS) entry which is preliminary data.</text>
</comment>
<feature type="transmembrane region" description="Helical" evidence="2">
    <location>
        <begin position="200"/>
        <end position="219"/>
    </location>
</feature>
<evidence type="ECO:0000313" key="4">
    <source>
        <dbReference type="EMBL" id="MCY1073177.1"/>
    </source>
</evidence>
<dbReference type="EMBL" id="JAPNKA010000001">
    <property type="protein sequence ID" value="MCY1073177.1"/>
    <property type="molecule type" value="Genomic_DNA"/>
</dbReference>
<accession>A0ABT3ZWS3</accession>
<dbReference type="RefSeq" id="WP_267532194.1">
    <property type="nucleotide sequence ID" value="NZ_JAPNKA010000001.1"/>
</dbReference>
<feature type="transmembrane region" description="Helical" evidence="2">
    <location>
        <begin position="159"/>
        <end position="180"/>
    </location>
</feature>
<sequence>MTHPQAPSAAPPPSVPGSRNTGLDRARAVATIAMVMGHSLDAVLSDAARDGVGMVAYWSLRAVTAPLFLFVAGWAFATTVQRTGAQGASVLRRYLPRVGLLLGWGYLLRWPGWGLPLLFAGDVAVWRHFLSFDALHGVAGALLLGAGMLSVVKGRAARMGALAVLAVLLPLASPWVRATVEAGGWPLALEQALVSRTSNFPLFPWAAYFFVGGLAGLWLTEVNRVSHWLCLMSVGTVILVLMTLWGGDPRGSDPTLVAWRVGLLSVAAGLAMLLPSRLDRLMAPVGRASLWVYVVHLPLAYGWSTFAGLASRVGRSQDVLPALGLALSVLTVSLAIALPAKKLYGRWRGRGRNSESAHQHRPHPEPTAPPTAPSTPLPSGEGRGEGSGAPRLSQ</sequence>
<feature type="transmembrane region" description="Helical" evidence="2">
    <location>
        <begin position="257"/>
        <end position="278"/>
    </location>
</feature>
<feature type="compositionally biased region" description="Basic and acidic residues" evidence="1">
    <location>
        <begin position="352"/>
        <end position="364"/>
    </location>
</feature>
<evidence type="ECO:0000313" key="5">
    <source>
        <dbReference type="Proteomes" id="UP001207654"/>
    </source>
</evidence>
<feature type="transmembrane region" description="Helical" evidence="2">
    <location>
        <begin position="290"/>
        <end position="310"/>
    </location>
</feature>
<dbReference type="Pfam" id="PF01757">
    <property type="entry name" value="Acyl_transf_3"/>
    <property type="match status" value="1"/>
</dbReference>
<protein>
    <submittedName>
        <fullName evidence="4">Acyltransferase</fullName>
    </submittedName>
</protein>
<dbReference type="Proteomes" id="UP001207654">
    <property type="component" value="Unassembled WGS sequence"/>
</dbReference>
<feature type="transmembrane region" description="Helical" evidence="2">
    <location>
        <begin position="134"/>
        <end position="152"/>
    </location>
</feature>
<feature type="transmembrane region" description="Helical" evidence="2">
    <location>
        <begin position="226"/>
        <end position="245"/>
    </location>
</feature>
<keyword evidence="4" id="KW-0808">Transferase</keyword>
<evidence type="ECO:0000259" key="3">
    <source>
        <dbReference type="Pfam" id="PF01757"/>
    </source>
</evidence>
<feature type="region of interest" description="Disordered" evidence="1">
    <location>
        <begin position="350"/>
        <end position="394"/>
    </location>
</feature>
<dbReference type="GO" id="GO:0016746">
    <property type="term" value="F:acyltransferase activity"/>
    <property type="evidence" value="ECO:0007669"/>
    <property type="project" value="UniProtKB-KW"/>
</dbReference>
<feature type="region of interest" description="Disordered" evidence="1">
    <location>
        <begin position="1"/>
        <end position="21"/>
    </location>
</feature>
<name>A0ABT3ZWS3_9BACT</name>
<feature type="transmembrane region" description="Helical" evidence="2">
    <location>
        <begin position="98"/>
        <end position="119"/>
    </location>
</feature>
<dbReference type="InterPro" id="IPR002656">
    <property type="entry name" value="Acyl_transf_3_dom"/>
</dbReference>
<gene>
    <name evidence="4" type="ORF">OV287_01645</name>
</gene>
<evidence type="ECO:0000256" key="1">
    <source>
        <dbReference type="SAM" id="MobiDB-lite"/>
    </source>
</evidence>
<keyword evidence="5" id="KW-1185">Reference proteome</keyword>
<proteinExistence type="predicted"/>
<feature type="domain" description="Acyltransferase 3" evidence="3">
    <location>
        <begin position="21"/>
        <end position="337"/>
    </location>
</feature>
<feature type="transmembrane region" description="Helical" evidence="2">
    <location>
        <begin position="55"/>
        <end position="77"/>
    </location>
</feature>
<feature type="compositionally biased region" description="Pro residues" evidence="1">
    <location>
        <begin position="365"/>
        <end position="376"/>
    </location>
</feature>
<keyword evidence="2" id="KW-0812">Transmembrane</keyword>
<evidence type="ECO:0000256" key="2">
    <source>
        <dbReference type="SAM" id="Phobius"/>
    </source>
</evidence>
<keyword evidence="2" id="KW-0472">Membrane</keyword>